<dbReference type="AlphaFoldDB" id="A0A2P2P5B7"/>
<sequence>MRSLVILYPRCNFKFSYIISNSGKKY</sequence>
<proteinExistence type="predicted"/>
<reference evidence="1" key="1">
    <citation type="submission" date="2018-02" db="EMBL/GenBank/DDBJ databases">
        <title>Rhizophora mucronata_Transcriptome.</title>
        <authorList>
            <person name="Meera S.P."/>
            <person name="Sreeshan A."/>
            <person name="Augustine A."/>
        </authorList>
    </citation>
    <scope>NUCLEOTIDE SEQUENCE</scope>
    <source>
        <tissue evidence="1">Leaf</tissue>
    </source>
</reference>
<name>A0A2P2P5B7_RHIMU</name>
<organism evidence="1">
    <name type="scientific">Rhizophora mucronata</name>
    <name type="common">Asiatic mangrove</name>
    <dbReference type="NCBI Taxonomy" id="61149"/>
    <lineage>
        <taxon>Eukaryota</taxon>
        <taxon>Viridiplantae</taxon>
        <taxon>Streptophyta</taxon>
        <taxon>Embryophyta</taxon>
        <taxon>Tracheophyta</taxon>
        <taxon>Spermatophyta</taxon>
        <taxon>Magnoliopsida</taxon>
        <taxon>eudicotyledons</taxon>
        <taxon>Gunneridae</taxon>
        <taxon>Pentapetalae</taxon>
        <taxon>rosids</taxon>
        <taxon>fabids</taxon>
        <taxon>Malpighiales</taxon>
        <taxon>Rhizophoraceae</taxon>
        <taxon>Rhizophora</taxon>
    </lineage>
</organism>
<evidence type="ECO:0000313" key="1">
    <source>
        <dbReference type="EMBL" id="MBX49811.1"/>
    </source>
</evidence>
<protein>
    <submittedName>
        <fullName evidence="1">Uncharacterized protein</fullName>
    </submittedName>
</protein>
<dbReference type="EMBL" id="GGEC01069327">
    <property type="protein sequence ID" value="MBX49811.1"/>
    <property type="molecule type" value="Transcribed_RNA"/>
</dbReference>
<accession>A0A2P2P5B7</accession>